<dbReference type="AlphaFoldDB" id="A0AA40KXJ7"/>
<evidence type="ECO:0000313" key="1">
    <source>
        <dbReference type="EMBL" id="KAK1136804.1"/>
    </source>
</evidence>
<evidence type="ECO:0000313" key="2">
    <source>
        <dbReference type="Proteomes" id="UP001177670"/>
    </source>
</evidence>
<dbReference type="EMBL" id="JAHYIQ010000001">
    <property type="protein sequence ID" value="KAK1136804.1"/>
    <property type="molecule type" value="Genomic_DNA"/>
</dbReference>
<organism evidence="1 2">
    <name type="scientific">Melipona bicolor</name>
    <dbReference type="NCBI Taxonomy" id="60889"/>
    <lineage>
        <taxon>Eukaryota</taxon>
        <taxon>Metazoa</taxon>
        <taxon>Ecdysozoa</taxon>
        <taxon>Arthropoda</taxon>
        <taxon>Hexapoda</taxon>
        <taxon>Insecta</taxon>
        <taxon>Pterygota</taxon>
        <taxon>Neoptera</taxon>
        <taxon>Endopterygota</taxon>
        <taxon>Hymenoptera</taxon>
        <taxon>Apocrita</taxon>
        <taxon>Aculeata</taxon>
        <taxon>Apoidea</taxon>
        <taxon>Anthophila</taxon>
        <taxon>Apidae</taxon>
        <taxon>Melipona</taxon>
    </lineage>
</organism>
<keyword evidence="2" id="KW-1185">Reference proteome</keyword>
<name>A0AA40KXJ7_9HYME</name>
<protein>
    <submittedName>
        <fullName evidence="1">Uncharacterized protein</fullName>
    </submittedName>
</protein>
<dbReference type="Proteomes" id="UP001177670">
    <property type="component" value="Unassembled WGS sequence"/>
</dbReference>
<proteinExistence type="predicted"/>
<comment type="caution">
    <text evidence="1">The sequence shown here is derived from an EMBL/GenBank/DDBJ whole genome shotgun (WGS) entry which is preliminary data.</text>
</comment>
<accession>A0AA40KXJ7</accession>
<sequence length="174" mass="20044">MEYVIASKNCPENSNVFGQKVKRAGLHSQQISKQIPERIAKLERKKNNHLTRRDKSFRRKMISSRSEERVRGVLIADCFLTRQDRRVPIGNRQIRRRSSRVDDADGTEFKDAARLRHFQGSVIRILKQREAPVARGRLVTRKRATIAFVSGRKEDEGRRTLPKIAAAGQPVCEK</sequence>
<gene>
    <name evidence="1" type="ORF">K0M31_001340</name>
</gene>
<reference evidence="1" key="1">
    <citation type="submission" date="2021-10" db="EMBL/GenBank/DDBJ databases">
        <title>Melipona bicolor Genome sequencing and assembly.</title>
        <authorList>
            <person name="Araujo N.S."/>
            <person name="Arias M.C."/>
        </authorList>
    </citation>
    <scope>NUCLEOTIDE SEQUENCE</scope>
    <source>
        <strain evidence="1">USP_2M_L1-L4_2017</strain>
        <tissue evidence="1">Whole body</tissue>
    </source>
</reference>